<organism evidence="1 2">
    <name type="scientific">Chaenocephalus aceratus</name>
    <name type="common">Blackfin icefish</name>
    <name type="synonym">Chaenichthys aceratus</name>
    <dbReference type="NCBI Taxonomy" id="36190"/>
    <lineage>
        <taxon>Eukaryota</taxon>
        <taxon>Metazoa</taxon>
        <taxon>Chordata</taxon>
        <taxon>Craniata</taxon>
        <taxon>Vertebrata</taxon>
        <taxon>Euteleostomi</taxon>
        <taxon>Actinopterygii</taxon>
        <taxon>Neopterygii</taxon>
        <taxon>Teleostei</taxon>
        <taxon>Neoteleostei</taxon>
        <taxon>Acanthomorphata</taxon>
        <taxon>Eupercaria</taxon>
        <taxon>Perciformes</taxon>
        <taxon>Notothenioidei</taxon>
        <taxon>Channichthyidae</taxon>
        <taxon>Chaenocephalus</taxon>
    </lineage>
</organism>
<protein>
    <submittedName>
        <fullName evidence="1">Uncharacterized protein</fullName>
    </submittedName>
</protein>
<dbReference type="EMBL" id="CM043792">
    <property type="protein sequence ID" value="KAI4821734.1"/>
    <property type="molecule type" value="Genomic_DNA"/>
</dbReference>
<sequence length="23" mass="2713">MLKHVLRAREQTESSVREKAESQ</sequence>
<gene>
    <name evidence="1" type="ORF">KUCAC02_007320</name>
</gene>
<keyword evidence="2" id="KW-1185">Reference proteome</keyword>
<proteinExistence type="predicted"/>
<reference evidence="1" key="1">
    <citation type="submission" date="2022-05" db="EMBL/GenBank/DDBJ databases">
        <title>Chromosome-level genome of Chaenocephalus aceratus.</title>
        <authorList>
            <person name="Park H."/>
        </authorList>
    </citation>
    <scope>NUCLEOTIDE SEQUENCE</scope>
    <source>
        <strain evidence="1">KU_202001</strain>
    </source>
</reference>
<dbReference type="Proteomes" id="UP001057452">
    <property type="component" value="Chromosome 8"/>
</dbReference>
<evidence type="ECO:0000313" key="1">
    <source>
        <dbReference type="EMBL" id="KAI4821734.1"/>
    </source>
</evidence>
<comment type="caution">
    <text evidence="1">The sequence shown here is derived from an EMBL/GenBank/DDBJ whole genome shotgun (WGS) entry which is preliminary data.</text>
</comment>
<accession>A0ACB9X708</accession>
<name>A0ACB9X708_CHAAC</name>
<evidence type="ECO:0000313" key="2">
    <source>
        <dbReference type="Proteomes" id="UP001057452"/>
    </source>
</evidence>